<comment type="caution">
    <text evidence="2">The sequence shown here is derived from an EMBL/GenBank/DDBJ whole genome shotgun (WGS) entry which is preliminary data.</text>
</comment>
<feature type="transmembrane region" description="Helical" evidence="1">
    <location>
        <begin position="25"/>
        <end position="45"/>
    </location>
</feature>
<organism evidence="2 3">
    <name type="scientific">Acanthosepion pharaonis</name>
    <name type="common">Pharaoh cuttlefish</name>
    <name type="synonym">Sepia pharaonis</name>
    <dbReference type="NCBI Taxonomy" id="158019"/>
    <lineage>
        <taxon>Eukaryota</taxon>
        <taxon>Metazoa</taxon>
        <taxon>Spiralia</taxon>
        <taxon>Lophotrochozoa</taxon>
        <taxon>Mollusca</taxon>
        <taxon>Cephalopoda</taxon>
        <taxon>Coleoidea</taxon>
        <taxon>Decapodiformes</taxon>
        <taxon>Sepiida</taxon>
        <taxon>Sepiina</taxon>
        <taxon>Sepiidae</taxon>
        <taxon>Acanthosepion</taxon>
    </lineage>
</organism>
<keyword evidence="3" id="KW-1185">Reference proteome</keyword>
<protein>
    <submittedName>
        <fullName evidence="2">Uncharacterized protein</fullName>
    </submittedName>
</protein>
<name>A0A812D956_ACAPH</name>
<accession>A0A812D956</accession>
<feature type="transmembrane region" description="Helical" evidence="1">
    <location>
        <begin position="107"/>
        <end position="125"/>
    </location>
</feature>
<keyword evidence="1" id="KW-1133">Transmembrane helix</keyword>
<evidence type="ECO:0000256" key="1">
    <source>
        <dbReference type="SAM" id="Phobius"/>
    </source>
</evidence>
<proteinExistence type="predicted"/>
<feature type="transmembrane region" description="Helical" evidence="1">
    <location>
        <begin position="51"/>
        <end position="73"/>
    </location>
</feature>
<dbReference type="Proteomes" id="UP000597762">
    <property type="component" value="Unassembled WGS sequence"/>
</dbReference>
<evidence type="ECO:0000313" key="2">
    <source>
        <dbReference type="EMBL" id="CAE1296818.1"/>
    </source>
</evidence>
<gene>
    <name evidence="2" type="ORF">SPHA_51651</name>
</gene>
<reference evidence="2" key="1">
    <citation type="submission" date="2021-01" db="EMBL/GenBank/DDBJ databases">
        <authorList>
            <person name="Li R."/>
            <person name="Bekaert M."/>
        </authorList>
    </citation>
    <scope>NUCLEOTIDE SEQUENCE</scope>
    <source>
        <strain evidence="2">Farmed</strain>
    </source>
</reference>
<feature type="transmembrane region" description="Helical" evidence="1">
    <location>
        <begin position="131"/>
        <end position="154"/>
    </location>
</feature>
<dbReference type="AlphaFoldDB" id="A0A812D956"/>
<evidence type="ECO:0000313" key="3">
    <source>
        <dbReference type="Proteomes" id="UP000597762"/>
    </source>
</evidence>
<sequence length="172" mass="19900">MTIFLFSHNHTLFDSSVYSSFDKSFNIFLLLSFIHNVFISITLFLCLSVCLVFSFLVSHFLLWFLLYYVLFLLRSTASRAYHSSFLKSHIAPSLSLSLCRSHLRYKIIIDLLCLVFLSLLYLLSFTHTVSIMSIFTLVFLSFSLSLFLSLSLCFRVEAFKSHSKHISLPSFS</sequence>
<keyword evidence="1" id="KW-0472">Membrane</keyword>
<dbReference type="EMBL" id="CAHIKZ030003142">
    <property type="protein sequence ID" value="CAE1296818.1"/>
    <property type="molecule type" value="Genomic_DNA"/>
</dbReference>
<keyword evidence="1" id="KW-0812">Transmembrane</keyword>